<comment type="similarity">
    <text evidence="1">Belongs to the aspartyl/asparaginyl beta-hydroxylase family.</text>
</comment>
<protein>
    <recommendedName>
        <fullName evidence="4">Aspartyl/asparaginy/proline hydroxylase domain-containing protein</fullName>
    </recommendedName>
</protein>
<evidence type="ECO:0000313" key="5">
    <source>
        <dbReference type="EMBL" id="GMI26714.1"/>
    </source>
</evidence>
<evidence type="ECO:0000313" key="6">
    <source>
        <dbReference type="Proteomes" id="UP001165060"/>
    </source>
</evidence>
<evidence type="ECO:0000256" key="3">
    <source>
        <dbReference type="ARBA" id="ARBA00023002"/>
    </source>
</evidence>
<dbReference type="Proteomes" id="UP001165060">
    <property type="component" value="Unassembled WGS sequence"/>
</dbReference>
<evidence type="ECO:0000259" key="4">
    <source>
        <dbReference type="Pfam" id="PF05118"/>
    </source>
</evidence>
<evidence type="ECO:0000256" key="1">
    <source>
        <dbReference type="ARBA" id="ARBA00007730"/>
    </source>
</evidence>
<organism evidence="5 6">
    <name type="scientific">Tetraparma gracilis</name>
    <dbReference type="NCBI Taxonomy" id="2962635"/>
    <lineage>
        <taxon>Eukaryota</taxon>
        <taxon>Sar</taxon>
        <taxon>Stramenopiles</taxon>
        <taxon>Ochrophyta</taxon>
        <taxon>Bolidophyceae</taxon>
        <taxon>Parmales</taxon>
        <taxon>Triparmaceae</taxon>
        <taxon>Tetraparma</taxon>
    </lineage>
</organism>
<keyword evidence="2" id="KW-0223">Dioxygenase</keyword>
<keyword evidence="6" id="KW-1185">Reference proteome</keyword>
<proteinExistence type="inferred from homology"/>
<name>A0ABQ6MIV8_9STRA</name>
<dbReference type="InterPro" id="IPR051821">
    <property type="entry name" value="Asp/Asn_beta-hydroxylase"/>
</dbReference>
<gene>
    <name evidence="5" type="ORF">TeGR_g15169</name>
</gene>
<dbReference type="Pfam" id="PF05118">
    <property type="entry name" value="Asp_Arg_Hydrox"/>
    <property type="match status" value="1"/>
</dbReference>
<sequence length="314" mass="34627">MFSSRSLRLLPSVRNIITSAPVGPAPVRFTSVRFTSSINPPLPPSATLVESGRLITTTPANALRPAPTMFSLHGLRTLPFWTSPNPPPGSPPADPSKSRVAYNDKVVSSVVAHLEKNFALIKEEYMSAVMGVGNQGISDQKPLSSDYDISDSDNHASLHTGQWEWHSYVQKGGKLNAFRERCPKTARAIDAIGKDLFTDTPFSFCFFSTLHGGAKIAPHSGSTNLRLRVHLPLIVPEDSANVEKVGLRCGGQVRTWEEGKAVVLDDSYVHDVWNDTDGPRVVLLVDIWHPDVTDEERNSIKDMFSYAKHMDWLK</sequence>
<dbReference type="PANTHER" id="PTHR46332:SF5">
    <property type="entry name" value="ASPARTATE BETA-HYDROXYLASE DOMAIN CONTAINING 2"/>
    <property type="match status" value="1"/>
</dbReference>
<reference evidence="5 6" key="1">
    <citation type="journal article" date="2023" name="Commun. Biol.">
        <title>Genome analysis of Parmales, the sister group of diatoms, reveals the evolutionary specialization of diatoms from phago-mixotrophs to photoautotrophs.</title>
        <authorList>
            <person name="Ban H."/>
            <person name="Sato S."/>
            <person name="Yoshikawa S."/>
            <person name="Yamada K."/>
            <person name="Nakamura Y."/>
            <person name="Ichinomiya M."/>
            <person name="Sato N."/>
            <person name="Blanc-Mathieu R."/>
            <person name="Endo H."/>
            <person name="Kuwata A."/>
            <person name="Ogata H."/>
        </authorList>
    </citation>
    <scope>NUCLEOTIDE SEQUENCE [LARGE SCALE GENOMIC DNA]</scope>
</reference>
<dbReference type="SUPFAM" id="SSF51197">
    <property type="entry name" value="Clavaminate synthase-like"/>
    <property type="match status" value="1"/>
</dbReference>
<keyword evidence="3" id="KW-0560">Oxidoreductase</keyword>
<dbReference type="InterPro" id="IPR007803">
    <property type="entry name" value="Asp/Arg/Pro-Hydrxlase"/>
</dbReference>
<accession>A0ABQ6MIV8</accession>
<comment type="caution">
    <text evidence="5">The sequence shown here is derived from an EMBL/GenBank/DDBJ whole genome shotgun (WGS) entry which is preliminary data.</text>
</comment>
<dbReference type="PANTHER" id="PTHR46332">
    <property type="entry name" value="ASPARTATE BETA-HYDROXYLASE DOMAIN-CONTAINING PROTEIN 2"/>
    <property type="match status" value="1"/>
</dbReference>
<evidence type="ECO:0000256" key="2">
    <source>
        <dbReference type="ARBA" id="ARBA00022964"/>
    </source>
</evidence>
<dbReference type="EMBL" id="BRYB01004166">
    <property type="protein sequence ID" value="GMI26714.1"/>
    <property type="molecule type" value="Genomic_DNA"/>
</dbReference>
<feature type="domain" description="Aspartyl/asparaginy/proline hydroxylase" evidence="4">
    <location>
        <begin position="116"/>
        <end position="290"/>
    </location>
</feature>
<dbReference type="InterPro" id="IPR027443">
    <property type="entry name" value="IPNS-like_sf"/>
</dbReference>
<dbReference type="Gene3D" id="2.60.120.330">
    <property type="entry name" value="B-lactam Antibiotic, Isopenicillin N Synthase, Chain"/>
    <property type="match status" value="1"/>
</dbReference>